<dbReference type="PRINTS" id="PR00038">
    <property type="entry name" value="HTHLUXR"/>
</dbReference>
<dbReference type="CDD" id="cd17535">
    <property type="entry name" value="REC_NarL-like"/>
    <property type="match status" value="1"/>
</dbReference>
<evidence type="ECO:0000256" key="2">
    <source>
        <dbReference type="ARBA" id="ARBA00023015"/>
    </source>
</evidence>
<keyword evidence="3" id="KW-0238">DNA-binding</keyword>
<name>A0A7K1LBU9_9ACTN</name>
<dbReference type="GO" id="GO:0003677">
    <property type="term" value="F:DNA binding"/>
    <property type="evidence" value="ECO:0007669"/>
    <property type="project" value="UniProtKB-KW"/>
</dbReference>
<feature type="domain" description="HTH luxR-type" evidence="6">
    <location>
        <begin position="161"/>
        <end position="226"/>
    </location>
</feature>
<organism evidence="8 9">
    <name type="scientific">Actinomadura litoris</name>
    <dbReference type="NCBI Taxonomy" id="2678616"/>
    <lineage>
        <taxon>Bacteria</taxon>
        <taxon>Bacillati</taxon>
        <taxon>Actinomycetota</taxon>
        <taxon>Actinomycetes</taxon>
        <taxon>Streptosporangiales</taxon>
        <taxon>Thermomonosporaceae</taxon>
        <taxon>Actinomadura</taxon>
    </lineage>
</organism>
<keyword evidence="9" id="KW-1185">Reference proteome</keyword>
<dbReference type="InterPro" id="IPR001789">
    <property type="entry name" value="Sig_transdc_resp-reg_receiver"/>
</dbReference>
<dbReference type="Gene3D" id="3.40.50.2300">
    <property type="match status" value="1"/>
</dbReference>
<dbReference type="SUPFAM" id="SSF52172">
    <property type="entry name" value="CheY-like"/>
    <property type="match status" value="1"/>
</dbReference>
<dbReference type="PANTHER" id="PTHR43214">
    <property type="entry name" value="TWO-COMPONENT RESPONSE REGULATOR"/>
    <property type="match status" value="1"/>
</dbReference>
<keyword evidence="1 5" id="KW-0597">Phosphoprotein</keyword>
<dbReference type="RefSeq" id="WP_312874931.1">
    <property type="nucleotide sequence ID" value="NZ_WOFH01000017.1"/>
</dbReference>
<dbReference type="EMBL" id="WOFH01000017">
    <property type="protein sequence ID" value="MUN41892.1"/>
    <property type="molecule type" value="Genomic_DNA"/>
</dbReference>
<dbReference type="SUPFAM" id="SSF46894">
    <property type="entry name" value="C-terminal effector domain of the bipartite response regulators"/>
    <property type="match status" value="1"/>
</dbReference>
<dbReference type="Pfam" id="PF00196">
    <property type="entry name" value="GerE"/>
    <property type="match status" value="1"/>
</dbReference>
<reference evidence="8 9" key="1">
    <citation type="submission" date="2019-11" db="EMBL/GenBank/DDBJ databases">
        <authorList>
            <person name="Cao P."/>
        </authorList>
    </citation>
    <scope>NUCLEOTIDE SEQUENCE [LARGE SCALE GENOMIC DNA]</scope>
    <source>
        <strain evidence="8 9">NEAU-AAG5</strain>
    </source>
</reference>
<protein>
    <submittedName>
        <fullName evidence="8">Response regulator</fullName>
    </submittedName>
</protein>
<evidence type="ECO:0000259" key="7">
    <source>
        <dbReference type="PROSITE" id="PS50110"/>
    </source>
</evidence>
<keyword evidence="4" id="KW-0804">Transcription</keyword>
<dbReference type="AlphaFoldDB" id="A0A7K1LBU9"/>
<evidence type="ECO:0000256" key="4">
    <source>
        <dbReference type="ARBA" id="ARBA00023163"/>
    </source>
</evidence>
<dbReference type="SMART" id="SM00421">
    <property type="entry name" value="HTH_LUXR"/>
    <property type="match status" value="1"/>
</dbReference>
<dbReference type="PROSITE" id="PS50043">
    <property type="entry name" value="HTH_LUXR_2"/>
    <property type="match status" value="1"/>
</dbReference>
<gene>
    <name evidence="8" type="ORF">GNZ18_35690</name>
</gene>
<dbReference type="PANTHER" id="PTHR43214:SF24">
    <property type="entry name" value="TRANSCRIPTIONAL REGULATORY PROTEIN NARL-RELATED"/>
    <property type="match status" value="1"/>
</dbReference>
<dbReference type="InterPro" id="IPR058245">
    <property type="entry name" value="NreC/VraR/RcsB-like_REC"/>
</dbReference>
<dbReference type="SMART" id="SM00448">
    <property type="entry name" value="REC"/>
    <property type="match status" value="1"/>
</dbReference>
<accession>A0A7K1LBU9</accession>
<keyword evidence="2" id="KW-0805">Transcription regulation</keyword>
<dbReference type="Pfam" id="PF00072">
    <property type="entry name" value="Response_reg"/>
    <property type="match status" value="1"/>
</dbReference>
<dbReference type="Proteomes" id="UP000432015">
    <property type="component" value="Unassembled WGS sequence"/>
</dbReference>
<dbReference type="InterPro" id="IPR000792">
    <property type="entry name" value="Tscrpt_reg_LuxR_C"/>
</dbReference>
<dbReference type="GO" id="GO:0000160">
    <property type="term" value="P:phosphorelay signal transduction system"/>
    <property type="evidence" value="ECO:0007669"/>
    <property type="project" value="InterPro"/>
</dbReference>
<dbReference type="CDD" id="cd06170">
    <property type="entry name" value="LuxR_C_like"/>
    <property type="match status" value="1"/>
</dbReference>
<dbReference type="PROSITE" id="PS50110">
    <property type="entry name" value="RESPONSE_REGULATORY"/>
    <property type="match status" value="1"/>
</dbReference>
<dbReference type="InterPro" id="IPR016032">
    <property type="entry name" value="Sig_transdc_resp-reg_C-effctor"/>
</dbReference>
<dbReference type="InterPro" id="IPR011006">
    <property type="entry name" value="CheY-like_superfamily"/>
</dbReference>
<evidence type="ECO:0000256" key="5">
    <source>
        <dbReference type="PROSITE-ProRule" id="PRU00169"/>
    </source>
</evidence>
<feature type="modified residue" description="4-aspartylphosphate" evidence="5">
    <location>
        <position position="54"/>
    </location>
</feature>
<feature type="domain" description="Response regulatory" evidence="7">
    <location>
        <begin position="3"/>
        <end position="121"/>
    </location>
</feature>
<evidence type="ECO:0000256" key="3">
    <source>
        <dbReference type="ARBA" id="ARBA00023125"/>
    </source>
</evidence>
<evidence type="ECO:0000313" key="9">
    <source>
        <dbReference type="Proteomes" id="UP000432015"/>
    </source>
</evidence>
<evidence type="ECO:0000256" key="1">
    <source>
        <dbReference type="ARBA" id="ARBA00022553"/>
    </source>
</evidence>
<comment type="caution">
    <text evidence="8">The sequence shown here is derived from an EMBL/GenBank/DDBJ whole genome shotgun (WGS) entry which is preliminary data.</text>
</comment>
<dbReference type="InterPro" id="IPR039420">
    <property type="entry name" value="WalR-like"/>
</dbReference>
<proteinExistence type="predicted"/>
<sequence length="235" mass="24446">MIRVVLADDQSLVRAGFRMLLRSAEGIEVVGEAEHGGAAIALARELRPDVVLMDLSMPGVDGLTAIRRITADPALAEVRVVVLTTWAEDENLYRALRAGAAGFLVKDIEPADLLRAVRVVAAGESLLAPAVTRAVIEGFVARAPDPGPPGGGAGLGVAPAAAALLDVLTGREREVLRLVGRGLSNEEIADALAVSPLTAKTHVSRTMGKLGARDRVRLVVLAYECGLVTPGSARS</sequence>
<dbReference type="GO" id="GO:0006355">
    <property type="term" value="P:regulation of DNA-templated transcription"/>
    <property type="evidence" value="ECO:0007669"/>
    <property type="project" value="InterPro"/>
</dbReference>
<evidence type="ECO:0000259" key="6">
    <source>
        <dbReference type="PROSITE" id="PS50043"/>
    </source>
</evidence>
<evidence type="ECO:0000313" key="8">
    <source>
        <dbReference type="EMBL" id="MUN41892.1"/>
    </source>
</evidence>